<evidence type="ECO:0000313" key="8">
    <source>
        <dbReference type="Proteomes" id="UP000016922"/>
    </source>
</evidence>
<evidence type="ECO:0000256" key="3">
    <source>
        <dbReference type="ARBA" id="ARBA00012922"/>
    </source>
</evidence>
<keyword evidence="4" id="KW-0378">Hydrolase</keyword>
<gene>
    <name evidence="7" type="ORF">GLAREA_10430</name>
</gene>
<dbReference type="Gene3D" id="3.90.1300.10">
    <property type="entry name" value="Amidase signature (AS) domain"/>
    <property type="match status" value="1"/>
</dbReference>
<dbReference type="InterPro" id="IPR036928">
    <property type="entry name" value="AS_sf"/>
</dbReference>
<dbReference type="PIRSF" id="PIRSF001221">
    <property type="entry name" value="Amidase_fungi"/>
    <property type="match status" value="1"/>
</dbReference>
<proteinExistence type="inferred from homology"/>
<protein>
    <recommendedName>
        <fullName evidence="3">amidase</fullName>
        <ecNumber evidence="3">3.5.1.4</ecNumber>
    </recommendedName>
</protein>
<dbReference type="InterPro" id="IPR023631">
    <property type="entry name" value="Amidase_dom"/>
</dbReference>
<name>S3DRZ7_GLAL2</name>
<keyword evidence="8" id="KW-1185">Reference proteome</keyword>
<dbReference type="OrthoDB" id="6428749at2759"/>
<dbReference type="PANTHER" id="PTHR46072:SF4">
    <property type="entry name" value="AMIDASE C550.07-RELATED"/>
    <property type="match status" value="1"/>
</dbReference>
<dbReference type="SUPFAM" id="SSF75304">
    <property type="entry name" value="Amidase signature (AS) enzymes"/>
    <property type="match status" value="1"/>
</dbReference>
<organism evidence="7 8">
    <name type="scientific">Glarea lozoyensis (strain ATCC 20868 / MF5171)</name>
    <dbReference type="NCBI Taxonomy" id="1116229"/>
    <lineage>
        <taxon>Eukaryota</taxon>
        <taxon>Fungi</taxon>
        <taxon>Dikarya</taxon>
        <taxon>Ascomycota</taxon>
        <taxon>Pezizomycotina</taxon>
        <taxon>Leotiomycetes</taxon>
        <taxon>Helotiales</taxon>
        <taxon>Helotiaceae</taxon>
        <taxon>Glarea</taxon>
    </lineage>
</organism>
<evidence type="ECO:0000313" key="7">
    <source>
        <dbReference type="EMBL" id="EPE34736.1"/>
    </source>
</evidence>
<dbReference type="eggNOG" id="KOG1212">
    <property type="taxonomic scope" value="Eukaryota"/>
</dbReference>
<dbReference type="GeneID" id="19469477"/>
<dbReference type="EMBL" id="KE145356">
    <property type="protein sequence ID" value="EPE34736.1"/>
    <property type="molecule type" value="Genomic_DNA"/>
</dbReference>
<dbReference type="EC" id="3.5.1.4" evidence="3"/>
<accession>S3DRZ7</accession>
<feature type="domain" description="Amidase" evidence="6">
    <location>
        <begin position="79"/>
        <end position="522"/>
    </location>
</feature>
<comment type="similarity">
    <text evidence="2">Belongs to the amidase family.</text>
</comment>
<dbReference type="RefSeq" id="XP_008078671.1">
    <property type="nucleotide sequence ID" value="XM_008080480.1"/>
</dbReference>
<dbReference type="GO" id="GO:0004040">
    <property type="term" value="F:amidase activity"/>
    <property type="evidence" value="ECO:0007669"/>
    <property type="project" value="UniProtKB-EC"/>
</dbReference>
<evidence type="ECO:0000256" key="5">
    <source>
        <dbReference type="PIRSR" id="PIRSR001221-1"/>
    </source>
</evidence>
<evidence type="ECO:0000259" key="6">
    <source>
        <dbReference type="Pfam" id="PF01425"/>
    </source>
</evidence>
<feature type="active site" description="Acyl-ester intermediate" evidence="5">
    <location>
        <position position="233"/>
    </location>
</feature>
<reference evidence="7 8" key="1">
    <citation type="journal article" date="2013" name="BMC Genomics">
        <title>Genomics-driven discovery of the pneumocandin biosynthetic gene cluster in the fungus Glarea lozoyensis.</title>
        <authorList>
            <person name="Chen L."/>
            <person name="Yue Q."/>
            <person name="Zhang X."/>
            <person name="Xiang M."/>
            <person name="Wang C."/>
            <person name="Li S."/>
            <person name="Che Y."/>
            <person name="Ortiz-Lopez F.J."/>
            <person name="Bills G.F."/>
            <person name="Liu X."/>
            <person name="An Z."/>
        </authorList>
    </citation>
    <scope>NUCLEOTIDE SEQUENCE [LARGE SCALE GENOMIC DNA]</scope>
    <source>
        <strain evidence="8">ATCC 20868 / MF5171</strain>
    </source>
</reference>
<dbReference type="Proteomes" id="UP000016922">
    <property type="component" value="Unassembled WGS sequence"/>
</dbReference>
<dbReference type="AlphaFoldDB" id="S3DRZ7"/>
<feature type="active site" description="Charge relay system" evidence="5">
    <location>
        <position position="209"/>
    </location>
</feature>
<comment type="catalytic activity">
    <reaction evidence="1">
        <text>a monocarboxylic acid amide + H2O = a monocarboxylate + NH4(+)</text>
        <dbReference type="Rhea" id="RHEA:12020"/>
        <dbReference type="ChEBI" id="CHEBI:15377"/>
        <dbReference type="ChEBI" id="CHEBI:28938"/>
        <dbReference type="ChEBI" id="CHEBI:35757"/>
        <dbReference type="ChEBI" id="CHEBI:83628"/>
        <dbReference type="EC" id="3.5.1.4"/>
    </reaction>
</comment>
<dbReference type="OMA" id="WNYTAVW"/>
<dbReference type="KEGG" id="glz:GLAREA_10430"/>
<dbReference type="InterPro" id="IPR020556">
    <property type="entry name" value="Amidase_CS"/>
</dbReference>
<sequence>MIAQNWESKAKIARDILEKSIKKEWLLPQEKLPSKDRLNVLSVAKESGILSDAELLITETDATGLVEKMGVGEWTAEQVLIAFTKRATIGHQLLNFATEFMFDEALEEAKRLDAIYQKTGKVVGPLHGVPISVKEMVHFKDRICHTAYVSWIDRVEKEDALMIRNLKAAGALFHVRTNEPQTVMHLDCNNNIYGRSLNPHNLNLTPGGSSGGEGASLGFKCAAIGIGSDIGGSIRAPAAFCGVYGLRPTMLRNPWKGVSLAGDGQESIRCTLGPLTNSLRDIDLFQKAVLDQEPWEEETNLVPIPWREVKTPKDLTVGIMWNDGVVQTHPPIKRALNHAEQRLKSAGVKTVDWQPFKHEQGGEVTKSLLFPDGGTCIREALEASGEPAMPLSEFALNYAKHLDIRENWELNVKRDWFRDMSHKLMKERGVDVILCPTYVGAAAEHETAHYWLYTSIWNLFDQPGVVFPCGFNVDPALDPADDKFQPLNDIDATEQKKYAPERYTDAPLAYQLIGKHFRDEELVANAKYLESIISA</sequence>
<dbReference type="STRING" id="1116229.S3DRZ7"/>
<dbReference type="PROSITE" id="PS00571">
    <property type="entry name" value="AMIDASES"/>
    <property type="match status" value="1"/>
</dbReference>
<evidence type="ECO:0000256" key="4">
    <source>
        <dbReference type="ARBA" id="ARBA00022801"/>
    </source>
</evidence>
<evidence type="ECO:0000256" key="1">
    <source>
        <dbReference type="ARBA" id="ARBA00001311"/>
    </source>
</evidence>
<dbReference type="HOGENOM" id="CLU_009600_9_2_1"/>
<dbReference type="Pfam" id="PF01425">
    <property type="entry name" value="Amidase"/>
    <property type="match status" value="1"/>
</dbReference>
<evidence type="ECO:0000256" key="2">
    <source>
        <dbReference type="ARBA" id="ARBA00009199"/>
    </source>
</evidence>
<dbReference type="PANTHER" id="PTHR46072">
    <property type="entry name" value="AMIDASE-RELATED-RELATED"/>
    <property type="match status" value="1"/>
</dbReference>
<feature type="active site" description="Charge relay system" evidence="5">
    <location>
        <position position="134"/>
    </location>
</feature>